<feature type="domain" description="NAD-dependent epimerase/dehydratase" evidence="6">
    <location>
        <begin position="32"/>
        <end position="275"/>
    </location>
</feature>
<dbReference type="InterPro" id="IPR036291">
    <property type="entry name" value="NAD(P)-bd_dom_sf"/>
</dbReference>
<evidence type="ECO:0000313" key="8">
    <source>
        <dbReference type="Proteomes" id="UP000218181"/>
    </source>
</evidence>
<protein>
    <submittedName>
        <fullName evidence="7">Nucleotide sugar dehydratase</fullName>
    </submittedName>
</protein>
<dbReference type="OrthoDB" id="9771073at2"/>
<evidence type="ECO:0000313" key="7">
    <source>
        <dbReference type="EMBL" id="PCS00101.1"/>
    </source>
</evidence>
<keyword evidence="5" id="KW-0812">Transmembrane</keyword>
<name>A0A2A5RLG6_9LACT</name>
<keyword evidence="8" id="KW-1185">Reference proteome</keyword>
<feature type="transmembrane region" description="Helical" evidence="5">
    <location>
        <begin position="31"/>
        <end position="52"/>
    </location>
</feature>
<evidence type="ECO:0000256" key="3">
    <source>
        <dbReference type="ARBA" id="ARBA00023027"/>
    </source>
</evidence>
<accession>A0A2A5RLG6</accession>
<dbReference type="InterPro" id="IPR044516">
    <property type="entry name" value="UXS-like"/>
</dbReference>
<dbReference type="GO" id="GO:0005737">
    <property type="term" value="C:cytoplasm"/>
    <property type="evidence" value="ECO:0007669"/>
    <property type="project" value="TreeGrafter"/>
</dbReference>
<keyword evidence="3" id="KW-0520">NAD</keyword>
<proteinExistence type="predicted"/>
<keyword evidence="5" id="KW-0472">Membrane</keyword>
<evidence type="ECO:0000256" key="1">
    <source>
        <dbReference type="ARBA" id="ARBA00001911"/>
    </source>
</evidence>
<dbReference type="InterPro" id="IPR001509">
    <property type="entry name" value="Epimerase_deHydtase"/>
</dbReference>
<dbReference type="GO" id="GO:0070403">
    <property type="term" value="F:NAD+ binding"/>
    <property type="evidence" value="ECO:0007669"/>
    <property type="project" value="InterPro"/>
</dbReference>
<comment type="caution">
    <text evidence="7">The sequence shown here is derived from an EMBL/GenBank/DDBJ whole genome shotgun (WGS) entry which is preliminary data.</text>
</comment>
<dbReference type="Proteomes" id="UP000218181">
    <property type="component" value="Unassembled WGS sequence"/>
</dbReference>
<dbReference type="STRING" id="1291764.GCA_001311235_02609"/>
<dbReference type="AlphaFoldDB" id="A0A2A5RLG6"/>
<dbReference type="SUPFAM" id="SSF51735">
    <property type="entry name" value="NAD(P)-binding Rossmann-fold domains"/>
    <property type="match status" value="1"/>
</dbReference>
<organism evidence="7 8">
    <name type="scientific">Lactococcus fujiensis JCM 16395</name>
    <dbReference type="NCBI Taxonomy" id="1291764"/>
    <lineage>
        <taxon>Bacteria</taxon>
        <taxon>Bacillati</taxon>
        <taxon>Bacillota</taxon>
        <taxon>Bacilli</taxon>
        <taxon>Lactobacillales</taxon>
        <taxon>Streptococcaceae</taxon>
        <taxon>Lactococcus</taxon>
    </lineage>
</organism>
<dbReference type="PANTHER" id="PTHR43078">
    <property type="entry name" value="UDP-GLUCURONIC ACID DECARBOXYLASE-RELATED"/>
    <property type="match status" value="1"/>
</dbReference>
<dbReference type="Gene3D" id="3.40.50.720">
    <property type="entry name" value="NAD(P)-binding Rossmann-like Domain"/>
    <property type="match status" value="1"/>
</dbReference>
<dbReference type="EMBL" id="JXJU01000005">
    <property type="protein sequence ID" value="PCS00101.1"/>
    <property type="molecule type" value="Genomic_DNA"/>
</dbReference>
<keyword evidence="2" id="KW-0210">Decarboxylase</keyword>
<evidence type="ECO:0000256" key="2">
    <source>
        <dbReference type="ARBA" id="ARBA00022793"/>
    </source>
</evidence>
<gene>
    <name evidence="7" type="ORF">RT41_GL001412</name>
</gene>
<sequence length="349" mass="39397">MLTYQNKVVQADIQLIISQKKINFEKLRNKTVLITGVSGMLATYLAYTLYYLSDKEAFNIQIIGTARNMAKARQKFEGLSEDYFTLIQHDVTIPFQTNHQIDFIIHAASNASPKFITTDPVGIIKANTIGTLNLLEFAQTQKIENLLFLSTREIYGKAIKQQLSENDYGGFDILAARACYPESKRMAETLLMSYYLQFGIPFNVARIAHTYGPGMEIGNDGRIMNDLISNVVNSQDIILKSDGRAERAFCYLADTTTALFFILLNGASAQAYNVANEDEPIMIRDLAHKMVELFPEKGCSVVFDIPKTMSSAYSRDGRTVMEMTKIEHLGWQRQVRLDQGIKKTVESFE</sequence>
<dbReference type="GO" id="GO:0042732">
    <property type="term" value="P:D-xylose metabolic process"/>
    <property type="evidence" value="ECO:0007669"/>
    <property type="project" value="InterPro"/>
</dbReference>
<dbReference type="RefSeq" id="WP_096817867.1">
    <property type="nucleotide sequence ID" value="NZ_JXJU01000005.1"/>
</dbReference>
<dbReference type="Pfam" id="PF01370">
    <property type="entry name" value="Epimerase"/>
    <property type="match status" value="1"/>
</dbReference>
<keyword evidence="5" id="KW-1133">Transmembrane helix</keyword>
<keyword evidence="4" id="KW-0456">Lyase</keyword>
<evidence type="ECO:0000259" key="6">
    <source>
        <dbReference type="Pfam" id="PF01370"/>
    </source>
</evidence>
<dbReference type="PANTHER" id="PTHR43078:SF6">
    <property type="entry name" value="UDP-GLUCURONIC ACID DECARBOXYLASE 1"/>
    <property type="match status" value="1"/>
</dbReference>
<reference evidence="7 8" key="1">
    <citation type="submission" date="2014-12" db="EMBL/GenBank/DDBJ databases">
        <title>Draft genome sequences of 10 type strains of Lactococcus.</title>
        <authorList>
            <person name="Sun Z."/>
            <person name="Zhong Z."/>
            <person name="Liu W."/>
            <person name="Zhang W."/>
            <person name="Zhang H."/>
        </authorList>
    </citation>
    <scope>NUCLEOTIDE SEQUENCE [LARGE SCALE GENOMIC DNA]</scope>
    <source>
        <strain evidence="7 8">JCM 16395</strain>
    </source>
</reference>
<dbReference type="GO" id="GO:0048040">
    <property type="term" value="F:UDP-glucuronate decarboxylase activity"/>
    <property type="evidence" value="ECO:0007669"/>
    <property type="project" value="TreeGrafter"/>
</dbReference>
<evidence type="ECO:0000256" key="4">
    <source>
        <dbReference type="ARBA" id="ARBA00023239"/>
    </source>
</evidence>
<evidence type="ECO:0000256" key="5">
    <source>
        <dbReference type="SAM" id="Phobius"/>
    </source>
</evidence>
<comment type="cofactor">
    <cofactor evidence="1">
        <name>NAD(+)</name>
        <dbReference type="ChEBI" id="CHEBI:57540"/>
    </cofactor>
</comment>